<dbReference type="SUPFAM" id="SSF49785">
    <property type="entry name" value="Galactose-binding domain-like"/>
    <property type="match status" value="1"/>
</dbReference>
<dbReference type="EMBL" id="CP048222">
    <property type="protein sequence ID" value="QHT70332.1"/>
    <property type="molecule type" value="Genomic_DNA"/>
</dbReference>
<protein>
    <submittedName>
        <fullName evidence="5">9-O-acetylesterase</fullName>
    </submittedName>
</protein>
<dbReference type="PANTHER" id="PTHR22901:SF0">
    <property type="entry name" value="SIALATE O-ACETYLESTERASE"/>
    <property type="match status" value="1"/>
</dbReference>
<dbReference type="AlphaFoldDB" id="A0A6C0GS12"/>
<evidence type="ECO:0000256" key="2">
    <source>
        <dbReference type="ARBA" id="ARBA00022801"/>
    </source>
</evidence>
<dbReference type="Gene3D" id="3.40.50.1110">
    <property type="entry name" value="SGNH hydrolase"/>
    <property type="match status" value="2"/>
</dbReference>
<dbReference type="GO" id="GO:0001681">
    <property type="term" value="F:sialate O-acetylesterase activity"/>
    <property type="evidence" value="ECO:0007669"/>
    <property type="project" value="InterPro"/>
</dbReference>
<dbReference type="InterPro" id="IPR036514">
    <property type="entry name" value="SGNH_hydro_sf"/>
</dbReference>
<sequence length="663" mass="73483">MVKSLVKILVKILKSGLVIILILFAFSALADVRLPKLVGDHMVLQRDTKLPVWGWADTGEKVTITFQGKKYTATPDANGKWMISLPAMKAGGPYEMTVAGKNTITIKDILFGDVWLASGQSNMEWNLSWTVNNFEQEIANANYPQIRVLDVKNNIAFTPQTDFESDGWKVCSSENAGKFSAVGYFFSRELHQKYKVPIGLITSEWGGTPSESWTSTQALKAFPEYGKVVDDMTTRGTAIQDEMKTYETKLKEWQNSVSGADRGYAASPKWNATEFTPTNWPAMKLPGLWESGSLPDYDGIVWFRKEVMIPETEAGKELTLHLASIDDVDSTWFNGVFVGTTNAYNIARKYTVPATLVKAGKNVITVRVIDTGGGGGIYGEEKDMQLISGEKQIVSLADQWQYQTALDISQMPAKPKVLYNQNSPAVLYNAMIAPLVPYAIKGAIWYQGESNAGRAYQYRTLFPAMIKDWRAQWKQDFPFLFVQLANFMKVEQQPVESDWAELREAQSMTLSLPKTGMAVIIDIGDANDIHPRNKQDVGHRLALSAQKVAYQDNVVFSGPTYTSMKTDGNKIVLTFNNIGGGLVVKGGVLKEFAIAGPDKQFVWADARIEGNTVVVSSSQVTNPVGVRYAWSNNPSKANLFNKEGLPASPFRTDDWPGLTISKK</sequence>
<comment type="similarity">
    <text evidence="1">Belongs to the glycosyl hydrolase 2 family.</text>
</comment>
<dbReference type="InterPro" id="IPR013783">
    <property type="entry name" value="Ig-like_fold"/>
</dbReference>
<dbReference type="GO" id="GO:0004553">
    <property type="term" value="F:hydrolase activity, hydrolyzing O-glycosyl compounds"/>
    <property type="evidence" value="ECO:0007669"/>
    <property type="project" value="InterPro"/>
</dbReference>
<dbReference type="PANTHER" id="PTHR22901">
    <property type="entry name" value="SIALATE O-ACETYLESTERASE"/>
    <property type="match status" value="1"/>
</dbReference>
<gene>
    <name evidence="5" type="ORF">GXP67_28600</name>
</gene>
<accession>A0A6C0GS12</accession>
<name>A0A6C0GS12_9BACT</name>
<dbReference type="Pfam" id="PF02837">
    <property type="entry name" value="Glyco_hydro_2_N"/>
    <property type="match status" value="1"/>
</dbReference>
<dbReference type="InterPro" id="IPR006104">
    <property type="entry name" value="Glyco_hydro_2_N"/>
</dbReference>
<dbReference type="InterPro" id="IPR005181">
    <property type="entry name" value="SASA"/>
</dbReference>
<feature type="domain" description="Sialate O-acetylesterase" evidence="4">
    <location>
        <begin position="427"/>
        <end position="542"/>
    </location>
</feature>
<keyword evidence="6" id="KW-1185">Reference proteome</keyword>
<proteinExistence type="inferred from homology"/>
<evidence type="ECO:0000313" key="5">
    <source>
        <dbReference type="EMBL" id="QHT70332.1"/>
    </source>
</evidence>
<feature type="domain" description="Glycosyl hydrolases family 2 sugar binding" evidence="3">
    <location>
        <begin position="261"/>
        <end position="396"/>
    </location>
</feature>
<evidence type="ECO:0000313" key="6">
    <source>
        <dbReference type="Proteomes" id="UP000480178"/>
    </source>
</evidence>
<dbReference type="Pfam" id="PF03629">
    <property type="entry name" value="SASA"/>
    <property type="match status" value="2"/>
</dbReference>
<dbReference type="Gene3D" id="2.60.40.10">
    <property type="entry name" value="Immunoglobulins"/>
    <property type="match status" value="1"/>
</dbReference>
<evidence type="ECO:0000259" key="4">
    <source>
        <dbReference type="Pfam" id="PF03629"/>
    </source>
</evidence>
<dbReference type="InterPro" id="IPR039329">
    <property type="entry name" value="SIAE"/>
</dbReference>
<feature type="domain" description="Sialate O-acetylesterase" evidence="4">
    <location>
        <begin position="113"/>
        <end position="232"/>
    </location>
</feature>
<reference evidence="5 6" key="1">
    <citation type="submission" date="2020-01" db="EMBL/GenBank/DDBJ databases">
        <authorList>
            <person name="Kim M.K."/>
        </authorList>
    </citation>
    <scope>NUCLEOTIDE SEQUENCE [LARGE SCALE GENOMIC DNA]</scope>
    <source>
        <strain evidence="5 6">172606-1</strain>
    </source>
</reference>
<dbReference type="GO" id="GO:0005975">
    <property type="term" value="P:carbohydrate metabolic process"/>
    <property type="evidence" value="ECO:0007669"/>
    <property type="project" value="InterPro"/>
</dbReference>
<evidence type="ECO:0000259" key="3">
    <source>
        <dbReference type="Pfam" id="PF02837"/>
    </source>
</evidence>
<dbReference type="Proteomes" id="UP000480178">
    <property type="component" value="Chromosome"/>
</dbReference>
<organism evidence="5 6">
    <name type="scientific">Rhodocytophaga rosea</name>
    <dbReference type="NCBI Taxonomy" id="2704465"/>
    <lineage>
        <taxon>Bacteria</taxon>
        <taxon>Pseudomonadati</taxon>
        <taxon>Bacteroidota</taxon>
        <taxon>Cytophagia</taxon>
        <taxon>Cytophagales</taxon>
        <taxon>Rhodocytophagaceae</taxon>
        <taxon>Rhodocytophaga</taxon>
    </lineage>
</organism>
<dbReference type="RefSeq" id="WP_162446311.1">
    <property type="nucleotide sequence ID" value="NZ_CP048222.1"/>
</dbReference>
<dbReference type="InterPro" id="IPR008979">
    <property type="entry name" value="Galactose-bd-like_sf"/>
</dbReference>
<dbReference type="KEGG" id="rhoz:GXP67_28600"/>
<evidence type="ECO:0000256" key="1">
    <source>
        <dbReference type="ARBA" id="ARBA00007401"/>
    </source>
</evidence>
<keyword evidence="2" id="KW-0378">Hydrolase</keyword>
<dbReference type="SUPFAM" id="SSF52266">
    <property type="entry name" value="SGNH hydrolase"/>
    <property type="match status" value="1"/>
</dbReference>